<dbReference type="VEuPathDB" id="VectorBase:GAUT037378"/>
<dbReference type="SUPFAM" id="SSF48065">
    <property type="entry name" value="DBL homology domain (DH-domain)"/>
    <property type="match status" value="1"/>
</dbReference>
<feature type="compositionally biased region" description="Low complexity" evidence="1">
    <location>
        <begin position="607"/>
        <end position="616"/>
    </location>
</feature>
<dbReference type="STRING" id="7395.A0A1A9VHD6"/>
<dbReference type="Pfam" id="PF23014">
    <property type="entry name" value="PH_Tiam1"/>
    <property type="match status" value="1"/>
</dbReference>
<feature type="region of interest" description="Disordered" evidence="1">
    <location>
        <begin position="853"/>
        <end position="890"/>
    </location>
</feature>
<dbReference type="InterPro" id="IPR035899">
    <property type="entry name" value="DBL_dom_sf"/>
</dbReference>
<feature type="compositionally biased region" description="Low complexity" evidence="1">
    <location>
        <begin position="863"/>
        <end position="874"/>
    </location>
</feature>
<dbReference type="SUPFAM" id="SSF50729">
    <property type="entry name" value="PH domain-like"/>
    <property type="match status" value="1"/>
</dbReference>
<feature type="region of interest" description="Disordered" evidence="1">
    <location>
        <begin position="741"/>
        <end position="783"/>
    </location>
</feature>
<sequence length="1303" mass="145561">MRTNVYLCVSVTGFCRSPQETRKASPTGSVTSSVSNAALTPSRQLTDAEKLRKVILELVDTEKTYVKHLNNLLENYLEPLKRETFLSSAEINALFGNIHEIVTFQRQFLQNLEEALDLEPDFHKFEHSSQFRINTDYFHTHRQAVTATATSLPRCWQNFVFSIGQRRLYFRKLCVDYSELSLIFIRYRSQNIDYILYSSFCASHSKAQKVLHPNEGNHALQEFLAARNPKQQHSCTLESYLIKPIQRILKYPLLLQQLRNLTDSRADEHLHLCEALKGMEKVAEHINEMQRIHEEYGAIFDHLFRQHQKSCKQPIDLSPGDLLYYGGVEWLNISDFLGKIKKGLELHAMCFVFKSAVVFLCKERLRQKKKLMGVSSKNAPNEVEIIRYQVLIPVTEVQVRASSAKDMDSHFLWELIHLRSQLQRRSEKVYVLSNSTADFRNAFLKTIRQIIRESVRNMSIPMKNFGGSTSISSLTSQGVCNSQTLERPKQQITIMQGSQTLGKPKKKSGSQRHSAGNIDYDNISGSQEADDVPSTSIHAHEHQLGQLHPVQFQLRSKALGDASDNIQHQQQSDTERMDPGTKSEGEEEFQHGTIKTKPSLGRTPNHLTLSTTSTLSVGSTGSQARLIQSSHPPSTYQPILMKDLDSACSEIESVTAESAHDPDELTLESDLKAATLAAAFNLSLGGSGSLFTTVSASSSRHDYDSDIMSVVSDNSMHVNNRFSPRQSPKKDIQVIEMFYKESKSKSTPEQDQAVHVASKESTKRASGRHSFPSEQQNGDSGTRYMDKHLSELAQDNLTDTTCDIEAYMANLKEKTLESNDLQMDTQDQQQNDSSLSPEPQTIVENTQQTVVADIESPPRAMATESESGTTTGTSEKSEDESEDGASTSSYHVIIDKKVDKVFKSKSTEKLQKPSKTNLNGKGGNLGRISDKSKLVKSPRQSIYISPDRSKSQGSSPVRIIKIKSPRTSLSEQGKRLSVNSSRDSSQDRLFNGHRTQNSRRASEGGGGILKRSSSPSASILKLPSSPSKSKSPDRSCLKKSTLTHDCSIESLSPHISPHNSVEYLSPDRFSGTGINGSGAGVLSLCLRHSPRSSFDSRSSEPNLDIPRPVLKSPRGSFDLRPLERGLDVGRKRSLSAHGSFDYEEQTETYYKYYPIYDNRTCSDHFVPVTVTRREGRESGRPEAARHSSTKSLERSLSRDTHASSSHYRYGISPERVYGINATDLSAGPIRSQSAENTFAQYRQEIGNSAAAAAAAAAVEHCYYNTGRLLQHESQCPHDRPYQMSSSAPEHTTCIDCLYQKKPS</sequence>
<dbReference type="PANTHER" id="PTHR46001">
    <property type="entry name" value="TIAM (MAMMALIAN TUMOR INVASION AND METASTASIS FACTOR) HOMOLOG"/>
    <property type="match status" value="1"/>
</dbReference>
<dbReference type="PANTHER" id="PTHR46001:SF3">
    <property type="entry name" value="PROTEIN STILL LIFE, ISOFORM SIF TYPE 1"/>
    <property type="match status" value="1"/>
</dbReference>
<dbReference type="Gene3D" id="1.20.900.10">
    <property type="entry name" value="Dbl homology (DH) domain"/>
    <property type="match status" value="1"/>
</dbReference>
<dbReference type="PROSITE" id="PS50010">
    <property type="entry name" value="DH_2"/>
    <property type="match status" value="1"/>
</dbReference>
<feature type="region of interest" description="Disordered" evidence="1">
    <location>
        <begin position="485"/>
        <end position="536"/>
    </location>
</feature>
<feature type="compositionally biased region" description="Low complexity" evidence="1">
    <location>
        <begin position="1009"/>
        <end position="1029"/>
    </location>
</feature>
<feature type="region of interest" description="Disordered" evidence="1">
    <location>
        <begin position="1172"/>
        <end position="1207"/>
    </location>
</feature>
<feature type="domain" description="DH" evidence="2">
    <location>
        <begin position="50"/>
        <end position="289"/>
    </location>
</feature>
<dbReference type="InterPro" id="IPR043537">
    <property type="entry name" value="Tiam1/Tiam2/Sif"/>
</dbReference>
<dbReference type="InterPro" id="IPR001331">
    <property type="entry name" value="GDS_CDC24_CS"/>
</dbReference>
<feature type="compositionally biased region" description="Basic and acidic residues" evidence="1">
    <location>
        <begin position="573"/>
        <end position="590"/>
    </location>
</feature>
<dbReference type="SMART" id="SM00325">
    <property type="entry name" value="RhoGEF"/>
    <property type="match status" value="1"/>
</dbReference>
<dbReference type="FunFam" id="2.30.29.30:FF:000337">
    <property type="entry name" value="Protein still life, isoform SIF type"/>
    <property type="match status" value="1"/>
</dbReference>
<keyword evidence="4" id="KW-1185">Reference proteome</keyword>
<feature type="region of interest" description="Disordered" evidence="1">
    <location>
        <begin position="562"/>
        <end position="616"/>
    </location>
</feature>
<dbReference type="GO" id="GO:0005085">
    <property type="term" value="F:guanyl-nucleotide exchange factor activity"/>
    <property type="evidence" value="ECO:0007669"/>
    <property type="project" value="InterPro"/>
</dbReference>
<feature type="compositionally biased region" description="Basic and acidic residues" evidence="1">
    <location>
        <begin position="1172"/>
        <end position="1201"/>
    </location>
</feature>
<dbReference type="GO" id="GO:0007264">
    <property type="term" value="P:small GTPase-mediated signal transduction"/>
    <property type="evidence" value="ECO:0007669"/>
    <property type="project" value="InterPro"/>
</dbReference>
<feature type="compositionally biased region" description="Polar residues" evidence="1">
    <location>
        <begin position="965"/>
        <end position="983"/>
    </location>
</feature>
<feature type="region of interest" description="Disordered" evidence="1">
    <location>
        <begin position="904"/>
        <end position="1037"/>
    </location>
</feature>
<dbReference type="Proteomes" id="UP000078200">
    <property type="component" value="Unassembled WGS sequence"/>
</dbReference>
<dbReference type="InterPro" id="IPR055230">
    <property type="entry name" value="PH_Tiam1/2"/>
</dbReference>
<dbReference type="Pfam" id="PF00621">
    <property type="entry name" value="RhoGEF"/>
    <property type="match status" value="1"/>
</dbReference>
<evidence type="ECO:0000256" key="1">
    <source>
        <dbReference type="SAM" id="MobiDB-lite"/>
    </source>
</evidence>
<name>A0A1A9VHD6_GLOAU</name>
<dbReference type="InterPro" id="IPR000219">
    <property type="entry name" value="DH_dom"/>
</dbReference>
<evidence type="ECO:0000313" key="4">
    <source>
        <dbReference type="Proteomes" id="UP000078200"/>
    </source>
</evidence>
<dbReference type="PROSITE" id="PS00741">
    <property type="entry name" value="DH_1"/>
    <property type="match status" value="1"/>
</dbReference>
<proteinExistence type="predicted"/>
<protein>
    <recommendedName>
        <fullName evidence="2">DH domain-containing protein</fullName>
    </recommendedName>
</protein>
<feature type="compositionally biased region" description="Polar residues" evidence="1">
    <location>
        <begin position="485"/>
        <end position="501"/>
    </location>
</feature>
<organism evidence="3 4">
    <name type="scientific">Glossina austeni</name>
    <name type="common">Savannah tsetse fly</name>
    <dbReference type="NCBI Taxonomy" id="7395"/>
    <lineage>
        <taxon>Eukaryota</taxon>
        <taxon>Metazoa</taxon>
        <taxon>Ecdysozoa</taxon>
        <taxon>Arthropoda</taxon>
        <taxon>Hexapoda</taxon>
        <taxon>Insecta</taxon>
        <taxon>Pterygota</taxon>
        <taxon>Neoptera</taxon>
        <taxon>Endopterygota</taxon>
        <taxon>Diptera</taxon>
        <taxon>Brachycera</taxon>
        <taxon>Muscomorpha</taxon>
        <taxon>Hippoboscoidea</taxon>
        <taxon>Glossinidae</taxon>
        <taxon>Glossina</taxon>
    </lineage>
</organism>
<reference evidence="3" key="1">
    <citation type="submission" date="2020-05" db="UniProtKB">
        <authorList>
            <consortium name="EnsemblMetazoa"/>
        </authorList>
    </citation>
    <scope>IDENTIFICATION</scope>
    <source>
        <strain evidence="3">TTRI</strain>
    </source>
</reference>
<dbReference type="CDD" id="cd01255">
    <property type="entry name" value="PH2_Tiam1_2"/>
    <property type="match status" value="1"/>
</dbReference>
<feature type="compositionally biased region" description="Polar residues" evidence="1">
    <location>
        <begin position="523"/>
        <end position="536"/>
    </location>
</feature>
<dbReference type="Gene3D" id="2.30.29.30">
    <property type="entry name" value="Pleckstrin-homology domain (PH domain)/Phosphotyrosine-binding domain (PTB)"/>
    <property type="match status" value="1"/>
</dbReference>
<dbReference type="InterPro" id="IPR011993">
    <property type="entry name" value="PH-like_dom_sf"/>
</dbReference>
<dbReference type="CDD" id="cd00160">
    <property type="entry name" value="RhoGEF"/>
    <property type="match status" value="1"/>
</dbReference>
<evidence type="ECO:0000313" key="3">
    <source>
        <dbReference type="EnsemblMetazoa" id="GAUT037378-PA"/>
    </source>
</evidence>
<dbReference type="EnsemblMetazoa" id="GAUT037378-RA">
    <property type="protein sequence ID" value="GAUT037378-PA"/>
    <property type="gene ID" value="GAUT037378"/>
</dbReference>
<accession>A0A1A9VHD6</accession>
<evidence type="ECO:0000259" key="2">
    <source>
        <dbReference type="PROSITE" id="PS50010"/>
    </source>
</evidence>